<evidence type="ECO:0000256" key="1">
    <source>
        <dbReference type="ARBA" id="ARBA00001933"/>
    </source>
</evidence>
<dbReference type="GO" id="GO:0030170">
    <property type="term" value="F:pyridoxal phosphate binding"/>
    <property type="evidence" value="ECO:0007669"/>
    <property type="project" value="InterPro"/>
</dbReference>
<evidence type="ECO:0000259" key="5">
    <source>
        <dbReference type="Pfam" id="PF00155"/>
    </source>
</evidence>
<dbReference type="PANTHER" id="PTHR13693:SF3">
    <property type="entry name" value="LD36009P"/>
    <property type="match status" value="1"/>
</dbReference>
<dbReference type="PANTHER" id="PTHR13693">
    <property type="entry name" value="CLASS II AMINOTRANSFERASE/8-AMINO-7-OXONONANOATE SYNTHASE"/>
    <property type="match status" value="1"/>
</dbReference>
<dbReference type="EMBL" id="QUMQ01000001">
    <property type="protein sequence ID" value="REF94600.1"/>
    <property type="molecule type" value="Genomic_DNA"/>
</dbReference>
<dbReference type="InterPro" id="IPR015421">
    <property type="entry name" value="PyrdxlP-dep_Trfase_major"/>
</dbReference>
<dbReference type="GO" id="GO:0008710">
    <property type="term" value="F:8-amino-7-oxononanoate synthase activity"/>
    <property type="evidence" value="ECO:0007669"/>
    <property type="project" value="UniProtKB-EC"/>
</dbReference>
<proteinExistence type="predicted"/>
<dbReference type="EC" id="2.3.1.47" evidence="2"/>
<dbReference type="SUPFAM" id="SSF53383">
    <property type="entry name" value="PLP-dependent transferases"/>
    <property type="match status" value="1"/>
</dbReference>
<comment type="caution">
    <text evidence="6">The sequence shown here is derived from an EMBL/GenBank/DDBJ whole genome shotgun (WGS) entry which is preliminary data.</text>
</comment>
<dbReference type="InterPro" id="IPR050087">
    <property type="entry name" value="AON_synthase_class-II"/>
</dbReference>
<comment type="catalytic activity">
    <reaction evidence="4">
        <text>6-carboxyhexanoyl-[ACP] + L-alanine + H(+) = (8S)-8-amino-7-oxononanoate + holo-[ACP] + CO2</text>
        <dbReference type="Rhea" id="RHEA:42288"/>
        <dbReference type="Rhea" id="RHEA-COMP:9685"/>
        <dbReference type="Rhea" id="RHEA-COMP:9955"/>
        <dbReference type="ChEBI" id="CHEBI:15378"/>
        <dbReference type="ChEBI" id="CHEBI:16526"/>
        <dbReference type="ChEBI" id="CHEBI:57972"/>
        <dbReference type="ChEBI" id="CHEBI:64479"/>
        <dbReference type="ChEBI" id="CHEBI:78846"/>
        <dbReference type="ChEBI" id="CHEBI:149468"/>
        <dbReference type="EC" id="2.3.1.47"/>
    </reaction>
</comment>
<dbReference type="Gene3D" id="3.40.640.10">
    <property type="entry name" value="Type I PLP-dependent aspartate aminotransferase-like (Major domain)"/>
    <property type="match status" value="1"/>
</dbReference>
<keyword evidence="3" id="KW-0808">Transferase</keyword>
<dbReference type="InterPro" id="IPR004839">
    <property type="entry name" value="Aminotransferase_I/II_large"/>
</dbReference>
<evidence type="ECO:0000313" key="6">
    <source>
        <dbReference type="EMBL" id="REF94600.1"/>
    </source>
</evidence>
<evidence type="ECO:0000256" key="4">
    <source>
        <dbReference type="ARBA" id="ARBA00047715"/>
    </source>
</evidence>
<evidence type="ECO:0000256" key="2">
    <source>
        <dbReference type="ARBA" id="ARBA00013187"/>
    </source>
</evidence>
<name>A0A3D9ZLS8_9ACTN</name>
<reference evidence="6 7" key="1">
    <citation type="submission" date="2018-08" db="EMBL/GenBank/DDBJ databases">
        <title>Sequencing the genomes of 1000 actinobacteria strains.</title>
        <authorList>
            <person name="Klenk H.-P."/>
        </authorList>
    </citation>
    <scope>NUCLEOTIDE SEQUENCE [LARGE SCALE GENOMIC DNA]</scope>
    <source>
        <strain evidence="6 7">DSM 44099</strain>
    </source>
</reference>
<organism evidence="6 7">
    <name type="scientific">Asanoa ferruginea</name>
    <dbReference type="NCBI Taxonomy" id="53367"/>
    <lineage>
        <taxon>Bacteria</taxon>
        <taxon>Bacillati</taxon>
        <taxon>Actinomycetota</taxon>
        <taxon>Actinomycetes</taxon>
        <taxon>Micromonosporales</taxon>
        <taxon>Micromonosporaceae</taxon>
        <taxon>Asanoa</taxon>
    </lineage>
</organism>
<dbReference type="Pfam" id="PF00155">
    <property type="entry name" value="Aminotran_1_2"/>
    <property type="match status" value="1"/>
</dbReference>
<protein>
    <recommendedName>
        <fullName evidence="2">8-amino-7-oxononanoate synthase</fullName>
        <ecNumber evidence="2">2.3.1.47</ecNumber>
    </recommendedName>
</protein>
<dbReference type="InterPro" id="IPR015424">
    <property type="entry name" value="PyrdxlP-dep_Trfase"/>
</dbReference>
<evidence type="ECO:0000256" key="3">
    <source>
        <dbReference type="ARBA" id="ARBA00022679"/>
    </source>
</evidence>
<dbReference type="Gene3D" id="3.90.1150.10">
    <property type="entry name" value="Aspartate Aminotransferase, domain 1"/>
    <property type="match status" value="1"/>
</dbReference>
<dbReference type="InterPro" id="IPR015422">
    <property type="entry name" value="PyrdxlP-dep_Trfase_small"/>
</dbReference>
<dbReference type="AlphaFoldDB" id="A0A3D9ZLS8"/>
<accession>A0A3D9ZLS8</accession>
<sequence length="418" mass="45639">MTRNLEPTRDNQLATLLETSPMVDAVIDEVDGRRIRIGDHWLTDFASCNYLGFDLEPEIMAAIDDQVRRWGTHPGWSRLLGSPRLYVDIEDQLTELLGAPDTLVLPTITHIHLSVIPALVQEGTVYVEGRAHKTIYDGARFARGLGADLVRFRDDDLDTLADHLAANTRSGPKLICIDGVNSMTGNLPNLATYVAIARRHEANLYVDDAHGFGVIGQRGPGETSPYGERGNAILAHQGISYDDVILVGGFSKSYSSLLAFIALPTELKQRLKIDAAPYLYSGPSPTASLATVLAGFDLNKRRGDEIRRTLHRLTAKVLDHLRSLGVTTPNRSGTPIIEIPLGHDQEIGAVSRKLWDAGIYATVAAYPLVPRAESGIRIQTTAAHTEADIHHLIQTLTSLAREGQAMRTSPEVCQPDVG</sequence>
<gene>
    <name evidence="6" type="ORF">DFJ67_0539</name>
</gene>
<comment type="cofactor">
    <cofactor evidence="1">
        <name>pyridoxal 5'-phosphate</name>
        <dbReference type="ChEBI" id="CHEBI:597326"/>
    </cofactor>
</comment>
<keyword evidence="7" id="KW-1185">Reference proteome</keyword>
<dbReference type="RefSeq" id="WP_203783954.1">
    <property type="nucleotide sequence ID" value="NZ_BONB01000039.1"/>
</dbReference>
<evidence type="ECO:0000313" key="7">
    <source>
        <dbReference type="Proteomes" id="UP000256913"/>
    </source>
</evidence>
<dbReference type="Proteomes" id="UP000256913">
    <property type="component" value="Unassembled WGS sequence"/>
</dbReference>
<feature type="domain" description="Aminotransferase class I/classII large" evidence="5">
    <location>
        <begin position="79"/>
        <end position="396"/>
    </location>
</feature>